<dbReference type="PATRIC" id="fig|1214242.5.peg.202"/>
<organism evidence="2 3">
    <name type="scientific">Streptomyces collinus (strain DSM 40733 / Tue 365)</name>
    <dbReference type="NCBI Taxonomy" id="1214242"/>
    <lineage>
        <taxon>Bacteria</taxon>
        <taxon>Bacillati</taxon>
        <taxon>Actinomycetota</taxon>
        <taxon>Actinomycetes</taxon>
        <taxon>Kitasatosporales</taxon>
        <taxon>Streptomycetaceae</taxon>
        <taxon>Streptomyces</taxon>
    </lineage>
</organism>
<sequence>MEMAGSVAVRDRMVLPRAALTPDSSHALQSARSPGSGGPTTTTRRLSASIAGGHQGAVHGEHGVLAEPLARPEREQGTEMPDDAVGRRLRPAGHGRRPADGRAGDPLGPDSLRTVLAQSYINFLQDDMDGAAPAIGSVTGVRPDIASS</sequence>
<dbReference type="KEGG" id="sci:B446_00985"/>
<feature type="region of interest" description="Disordered" evidence="1">
    <location>
        <begin position="1"/>
        <end position="111"/>
    </location>
</feature>
<feature type="compositionally biased region" description="Basic and acidic residues" evidence="1">
    <location>
        <begin position="59"/>
        <end position="77"/>
    </location>
</feature>
<evidence type="ECO:0000313" key="3">
    <source>
        <dbReference type="Proteomes" id="UP000015423"/>
    </source>
</evidence>
<evidence type="ECO:0000313" key="2">
    <source>
        <dbReference type="EMBL" id="AGS67035.1"/>
    </source>
</evidence>
<feature type="compositionally biased region" description="Polar residues" evidence="1">
    <location>
        <begin position="22"/>
        <end position="31"/>
    </location>
</feature>
<gene>
    <name evidence="2" type="ORF">B446_00985</name>
</gene>
<dbReference type="AlphaFoldDB" id="S5VF17"/>
<accession>S5VF17</accession>
<reference evidence="2 3" key="2">
    <citation type="journal article" date="2013" name="J. Biotechnol.">
        <title>Complete genome sequence of the kirromycin producer Streptomyces collinus Tu 365 consisting of a linear chromosome and two linear plasmids.</title>
        <authorList>
            <person name="Ruckert C."/>
            <person name="Szczepanowski R."/>
            <person name="Albersmeier A."/>
            <person name="Goesmann A."/>
            <person name="Iftime D."/>
            <person name="Musiol E.M."/>
            <person name="Blin K."/>
            <person name="Wohlleben W."/>
            <person name="Puhler A."/>
            <person name="Kalinowski J."/>
            <person name="Weber T."/>
        </authorList>
    </citation>
    <scope>NUCLEOTIDE SEQUENCE [LARGE SCALE GENOMIC DNA]</scope>
    <source>
        <strain evidence="3">DSM 40733 / Tue 365</strain>
    </source>
</reference>
<proteinExistence type="predicted"/>
<reference evidence="3" key="1">
    <citation type="submission" date="2012-10" db="EMBL/GenBank/DDBJ databases">
        <title>The complete genome sequence of Streptomyces collinus Tu 365.</title>
        <authorList>
            <person name="Ruckert C."/>
            <person name="Szczepanowski R."/>
            <person name="Goesmann A."/>
            <person name="Pross E.K."/>
            <person name="Musiol E.M."/>
            <person name="Blin K."/>
            <person name="Wohlleben W."/>
            <person name="Puhler A."/>
            <person name="Weber T."/>
            <person name="Kalinowski J."/>
        </authorList>
    </citation>
    <scope>NUCLEOTIDE SEQUENCE [LARGE SCALE GENOMIC DNA]</scope>
    <source>
        <strain evidence="3">DSM 40733 / Tue 365</strain>
    </source>
</reference>
<evidence type="ECO:0000256" key="1">
    <source>
        <dbReference type="SAM" id="MobiDB-lite"/>
    </source>
</evidence>
<dbReference type="HOGENOM" id="CLU_1757734_0_0_11"/>
<dbReference type="Proteomes" id="UP000015423">
    <property type="component" value="Chromosome"/>
</dbReference>
<keyword evidence="3" id="KW-1185">Reference proteome</keyword>
<protein>
    <submittedName>
        <fullName evidence="2">Uncharacterized protein</fullName>
    </submittedName>
</protein>
<feature type="compositionally biased region" description="Basic residues" evidence="1">
    <location>
        <begin position="87"/>
        <end position="96"/>
    </location>
</feature>
<dbReference type="STRING" id="1214242.B446_00985"/>
<dbReference type="EMBL" id="CP006259">
    <property type="protein sequence ID" value="AGS67035.1"/>
    <property type="molecule type" value="Genomic_DNA"/>
</dbReference>
<name>S5VF17_STRC3</name>